<name>B9M013_GEODF</name>
<dbReference type="PIRSF" id="PIRSF000371">
    <property type="entry name" value="PFL_act_enz"/>
    <property type="match status" value="1"/>
</dbReference>
<dbReference type="CDD" id="cd01335">
    <property type="entry name" value="Radical_SAM"/>
    <property type="match status" value="1"/>
</dbReference>
<comment type="similarity">
    <text evidence="2">Belongs to the organic radical-activating enzymes family.</text>
</comment>
<evidence type="ECO:0000256" key="3">
    <source>
        <dbReference type="ARBA" id="ARBA00011245"/>
    </source>
</evidence>
<keyword evidence="6" id="KW-0479">Metal-binding</keyword>
<protein>
    <submittedName>
        <fullName evidence="13">(R)-benzylsuccinate synthase, delta subunit</fullName>
    </submittedName>
</protein>
<evidence type="ECO:0000256" key="2">
    <source>
        <dbReference type="ARBA" id="ARBA00009777"/>
    </source>
</evidence>
<feature type="domain" description="4Fe-4S ferredoxin-type" evidence="11">
    <location>
        <begin position="79"/>
        <end position="108"/>
    </location>
</feature>
<dbReference type="SUPFAM" id="SSF102114">
    <property type="entry name" value="Radical SAM enzymes"/>
    <property type="match status" value="1"/>
</dbReference>
<feature type="domain" description="Radical SAM core" evidence="12">
    <location>
        <begin position="15"/>
        <end position="302"/>
    </location>
</feature>
<keyword evidence="5" id="KW-0949">S-adenosyl-L-methionine</keyword>
<accession>B9M013</accession>
<evidence type="ECO:0000259" key="11">
    <source>
        <dbReference type="PROSITE" id="PS51379"/>
    </source>
</evidence>
<dbReference type="PROSITE" id="PS51918">
    <property type="entry name" value="RADICAL_SAM"/>
    <property type="match status" value="1"/>
</dbReference>
<dbReference type="HOGENOM" id="CLU_058969_0_0_7"/>
<dbReference type="Gene3D" id="3.20.20.70">
    <property type="entry name" value="Aldolase class I"/>
    <property type="match status" value="1"/>
</dbReference>
<evidence type="ECO:0000256" key="10">
    <source>
        <dbReference type="SAM" id="MobiDB-lite"/>
    </source>
</evidence>
<dbReference type="PANTHER" id="PTHR30352:SF4">
    <property type="entry name" value="PYRUVATE FORMATE-LYASE 2-ACTIVATING ENZYME"/>
    <property type="match status" value="1"/>
</dbReference>
<keyword evidence="8" id="KW-0408">Iron</keyword>
<reference evidence="13 14" key="1">
    <citation type="submission" date="2009-01" db="EMBL/GenBank/DDBJ databases">
        <title>Complete sequence of Geobacter sp. FRC-32.</title>
        <authorList>
            <consortium name="US DOE Joint Genome Institute"/>
            <person name="Lucas S."/>
            <person name="Copeland A."/>
            <person name="Lapidus A."/>
            <person name="Glavina del Rio T."/>
            <person name="Dalin E."/>
            <person name="Tice H."/>
            <person name="Bruce D."/>
            <person name="Goodwin L."/>
            <person name="Pitluck S."/>
            <person name="Saunders E."/>
            <person name="Brettin T."/>
            <person name="Detter J.C."/>
            <person name="Han C."/>
            <person name="Larimer F."/>
            <person name="Land M."/>
            <person name="Hauser L."/>
            <person name="Kyrpides N."/>
            <person name="Ovchinnikova G."/>
            <person name="Kostka J."/>
            <person name="Richardson P."/>
        </authorList>
    </citation>
    <scope>NUCLEOTIDE SEQUENCE [LARGE SCALE GENOMIC DNA]</scope>
    <source>
        <strain evidence="14">DSM 22248 / JCM 15807 / FRC-32</strain>
    </source>
</reference>
<keyword evidence="9" id="KW-0411">Iron-sulfur</keyword>
<dbReference type="PROSITE" id="PS51379">
    <property type="entry name" value="4FE4S_FER_2"/>
    <property type="match status" value="2"/>
</dbReference>
<dbReference type="EMBL" id="CP001390">
    <property type="protein sequence ID" value="ACM20793.1"/>
    <property type="molecule type" value="Genomic_DNA"/>
</dbReference>
<gene>
    <name evidence="13" type="primary">bssD-2</name>
    <name evidence="13" type="ordered locus">Geob_2440</name>
</gene>
<dbReference type="Proteomes" id="UP000007721">
    <property type="component" value="Chromosome"/>
</dbReference>
<dbReference type="RefSeq" id="WP_012647522.1">
    <property type="nucleotide sequence ID" value="NC_011979.1"/>
</dbReference>
<dbReference type="SFLD" id="SFLDG01118">
    <property type="entry name" value="activating_enzymes__group_2"/>
    <property type="match status" value="1"/>
</dbReference>
<proteinExistence type="inferred from homology"/>
<evidence type="ECO:0000256" key="1">
    <source>
        <dbReference type="ARBA" id="ARBA00001966"/>
    </source>
</evidence>
<dbReference type="Pfam" id="PF13353">
    <property type="entry name" value="Fer4_12"/>
    <property type="match status" value="1"/>
</dbReference>
<evidence type="ECO:0000256" key="5">
    <source>
        <dbReference type="ARBA" id="ARBA00022691"/>
    </source>
</evidence>
<dbReference type="PANTHER" id="PTHR30352">
    <property type="entry name" value="PYRUVATE FORMATE-LYASE-ACTIVATING ENZYME"/>
    <property type="match status" value="1"/>
</dbReference>
<feature type="region of interest" description="Disordered" evidence="10">
    <location>
        <begin position="320"/>
        <end position="349"/>
    </location>
</feature>
<dbReference type="PROSITE" id="PS00198">
    <property type="entry name" value="4FE4S_FER_1"/>
    <property type="match status" value="1"/>
</dbReference>
<dbReference type="OrthoDB" id="9782387at2"/>
<keyword evidence="7" id="KW-0560">Oxidoreductase</keyword>
<dbReference type="NCBIfam" id="TIGR02494">
    <property type="entry name" value="PFLE_PFLC"/>
    <property type="match status" value="1"/>
</dbReference>
<feature type="domain" description="4Fe-4S ferredoxin-type" evidence="11">
    <location>
        <begin position="46"/>
        <end position="76"/>
    </location>
</feature>
<dbReference type="InterPro" id="IPR001989">
    <property type="entry name" value="Radical_activat_CS"/>
</dbReference>
<dbReference type="SFLD" id="SFLDS00029">
    <property type="entry name" value="Radical_SAM"/>
    <property type="match status" value="1"/>
</dbReference>
<dbReference type="eggNOG" id="COG1180">
    <property type="taxonomic scope" value="Bacteria"/>
</dbReference>
<dbReference type="STRING" id="316067.Geob_2440"/>
<comment type="cofactor">
    <cofactor evidence="1">
        <name>[4Fe-4S] cluster</name>
        <dbReference type="ChEBI" id="CHEBI:49883"/>
    </cofactor>
</comment>
<dbReference type="GO" id="GO:0046872">
    <property type="term" value="F:metal ion binding"/>
    <property type="evidence" value="ECO:0007669"/>
    <property type="project" value="UniProtKB-KW"/>
</dbReference>
<dbReference type="Gene3D" id="3.30.70.20">
    <property type="match status" value="1"/>
</dbReference>
<evidence type="ECO:0000256" key="9">
    <source>
        <dbReference type="ARBA" id="ARBA00023014"/>
    </source>
</evidence>
<evidence type="ECO:0000256" key="4">
    <source>
        <dbReference type="ARBA" id="ARBA00022485"/>
    </source>
</evidence>
<dbReference type="InterPro" id="IPR017900">
    <property type="entry name" value="4Fe4S_Fe_S_CS"/>
</dbReference>
<dbReference type="InterPro" id="IPR040074">
    <property type="entry name" value="BssD/PflA/YjjW"/>
</dbReference>
<keyword evidence="4" id="KW-0004">4Fe-4S</keyword>
<evidence type="ECO:0000313" key="13">
    <source>
        <dbReference type="EMBL" id="ACM20793.1"/>
    </source>
</evidence>
<dbReference type="SUPFAM" id="SSF54862">
    <property type="entry name" value="4Fe-4S ferredoxins"/>
    <property type="match status" value="1"/>
</dbReference>
<evidence type="ECO:0000256" key="8">
    <source>
        <dbReference type="ARBA" id="ARBA00023004"/>
    </source>
</evidence>
<sequence>MLTPLITEIQRFCLQDGPGIRTTIFVKGCPLQCPWCHNPENISLKPEFYFHANKCKGCGQCVGSCPSGVCTSFVPQKGVEEIVDRSRCTSCLGCVSACRFGARETVGKPLDMNAIVEEAVSDRIFYNNSGGGVTISGGEPLMYPAFTRELTRILKVREDVHVAVETCLFAEWENIVPLLEFVDLFIVDIKSLEPEKYEQVIGGSLHKILANLERLIKAGAATRIHLPIIPGINDTAGDFEMYAEYLGQFADYLTGVDLLPYHSYATGKYAQLGRRYHYLGVPDLAARNLFPLADALRIKGIREVTIGGLVGTISPTGTAVGNEASRADGSILPRRPHPSRAKGVVPVRQ</sequence>
<dbReference type="SFLD" id="SFLDG01066">
    <property type="entry name" value="organic_radical-activating_enz"/>
    <property type="match status" value="1"/>
</dbReference>
<keyword evidence="14" id="KW-1185">Reference proteome</keyword>
<dbReference type="InterPro" id="IPR058240">
    <property type="entry name" value="rSAM_sf"/>
</dbReference>
<dbReference type="InterPro" id="IPR034457">
    <property type="entry name" value="Organic_radical-activating"/>
</dbReference>
<dbReference type="InterPro" id="IPR012839">
    <property type="entry name" value="Organic_radical_activase"/>
</dbReference>
<evidence type="ECO:0000256" key="7">
    <source>
        <dbReference type="ARBA" id="ARBA00023002"/>
    </source>
</evidence>
<dbReference type="SMR" id="B9M013"/>
<organism evidence="13 14">
    <name type="scientific">Geotalea daltonii (strain DSM 22248 / JCM 15807 / FRC-32)</name>
    <name type="common">Geobacter daltonii</name>
    <dbReference type="NCBI Taxonomy" id="316067"/>
    <lineage>
        <taxon>Bacteria</taxon>
        <taxon>Pseudomonadati</taxon>
        <taxon>Thermodesulfobacteriota</taxon>
        <taxon>Desulfuromonadia</taxon>
        <taxon>Geobacterales</taxon>
        <taxon>Geobacteraceae</taxon>
        <taxon>Geotalea</taxon>
    </lineage>
</organism>
<evidence type="ECO:0000313" key="14">
    <source>
        <dbReference type="Proteomes" id="UP000007721"/>
    </source>
</evidence>
<dbReference type="GO" id="GO:0051539">
    <property type="term" value="F:4 iron, 4 sulfur cluster binding"/>
    <property type="evidence" value="ECO:0007669"/>
    <property type="project" value="UniProtKB-KW"/>
</dbReference>
<dbReference type="InterPro" id="IPR017896">
    <property type="entry name" value="4Fe4S_Fe-S-bd"/>
</dbReference>
<dbReference type="Pfam" id="PF04055">
    <property type="entry name" value="Radical_SAM"/>
    <property type="match status" value="1"/>
</dbReference>
<evidence type="ECO:0000259" key="12">
    <source>
        <dbReference type="PROSITE" id="PS51918"/>
    </source>
</evidence>
<dbReference type="InterPro" id="IPR013785">
    <property type="entry name" value="Aldolase_TIM"/>
</dbReference>
<dbReference type="GO" id="GO:0016491">
    <property type="term" value="F:oxidoreductase activity"/>
    <property type="evidence" value="ECO:0007669"/>
    <property type="project" value="UniProtKB-KW"/>
</dbReference>
<dbReference type="AlphaFoldDB" id="B9M013"/>
<dbReference type="KEGG" id="geo:Geob_2440"/>
<evidence type="ECO:0000256" key="6">
    <source>
        <dbReference type="ARBA" id="ARBA00022723"/>
    </source>
</evidence>
<comment type="subunit">
    <text evidence="3">Monomer.</text>
</comment>
<dbReference type="InterPro" id="IPR007197">
    <property type="entry name" value="rSAM"/>
</dbReference>
<dbReference type="PROSITE" id="PS01087">
    <property type="entry name" value="RADICAL_ACTIVATING"/>
    <property type="match status" value="1"/>
</dbReference>